<feature type="compositionally biased region" description="Polar residues" evidence="1">
    <location>
        <begin position="723"/>
        <end position="737"/>
    </location>
</feature>
<feature type="compositionally biased region" description="Low complexity" evidence="1">
    <location>
        <begin position="497"/>
        <end position="537"/>
    </location>
</feature>
<feature type="region of interest" description="Disordered" evidence="1">
    <location>
        <begin position="429"/>
        <end position="641"/>
    </location>
</feature>
<feature type="region of interest" description="Disordered" evidence="1">
    <location>
        <begin position="327"/>
        <end position="396"/>
    </location>
</feature>
<feature type="compositionally biased region" description="Low complexity" evidence="1">
    <location>
        <begin position="261"/>
        <end position="275"/>
    </location>
</feature>
<reference evidence="2" key="1">
    <citation type="journal article" date="2020" name="Fungal Divers.">
        <title>Resolving the Mortierellaceae phylogeny through synthesis of multi-gene phylogenetics and phylogenomics.</title>
        <authorList>
            <person name="Vandepol N."/>
            <person name="Liber J."/>
            <person name="Desiro A."/>
            <person name="Na H."/>
            <person name="Kennedy M."/>
            <person name="Barry K."/>
            <person name="Grigoriev I.V."/>
            <person name="Miller A.N."/>
            <person name="O'Donnell K."/>
            <person name="Stajich J.E."/>
            <person name="Bonito G."/>
        </authorList>
    </citation>
    <scope>NUCLEOTIDE SEQUENCE</scope>
    <source>
        <strain evidence="2">NVP60</strain>
    </source>
</reference>
<evidence type="ECO:0000256" key="1">
    <source>
        <dbReference type="SAM" id="MobiDB-lite"/>
    </source>
</evidence>
<sequence>RRKDTNSGFSIVFPDRKGSSQYDHERRSRSRSRGGHSSNNNTTVTRDERISVDSFPGHSFPGDQSSMHDDRDLEMALPLHNSTLPFPESPYSRPRQPPIIPVNPRSQPPTASTQSISIPMPETPDKQIVEDVESVKHSHIQIDMVGTDLASLMPIVVSNEIKPVVVQPSPQVAQEYKPDVLPACTQSASATETEDAPRESTDTIILPVPVPRRPKIATRISTDSVIQGGRARISIAYPPPPPPPTIPPPAIPSGGQEPGRVSAESSNRSSVYSVSNHPTGRRPTNTRTSTENSRIPCSRRSVSMDAASFTPDGRRLSRKLIILPPSMPPPVPLPPPPPVHLPTPSSPSSTPVPSTPSPSRRRHQRNPSQTLNTSLFDSSDRSAISPPLSPLTIQIPRPSSRSFQSLLTINTQLTVENVQQYLQQQQPQPLEICKPDSPTDSIFAVSPRTSSLHHTPRSRSKSATHLETQRIMIPPSPATPPAASSSFSPPVPPVPTMPSSLADHLPLSSPRSTSSQSYTSHKQPSLSHQQSSSSLDSARPNATTTTLVHGDQHHDYQHYERGAYSPESKKRHNQKQHRRRSMSAPTSPSSPTPSLSSSPPSSSRHQRESSTSPSGRRSKEEDSVRTASVSPSSMNMNKGSSAKDQELQAIIADAIAIAAAKTAAIETARQNNNSFHRQLQAKQQQHLHHQYLNQHHQYQQQQFQQFQNQRRVHPQMMDPWRSHTPSTAESSRPGSPL</sequence>
<accession>A0A9P6QTV0</accession>
<evidence type="ECO:0000313" key="2">
    <source>
        <dbReference type="EMBL" id="KAG0297165.1"/>
    </source>
</evidence>
<keyword evidence="3" id="KW-1185">Reference proteome</keyword>
<comment type="caution">
    <text evidence="2">The sequence shown here is derived from an EMBL/GenBank/DDBJ whole genome shotgun (WGS) entry which is preliminary data.</text>
</comment>
<feature type="compositionally biased region" description="Polar residues" evidence="1">
    <location>
        <begin position="366"/>
        <end position="377"/>
    </location>
</feature>
<feature type="compositionally biased region" description="Polar residues" evidence="1">
    <location>
        <begin position="276"/>
        <end position="295"/>
    </location>
</feature>
<feature type="compositionally biased region" description="Basic and acidic residues" evidence="1">
    <location>
        <begin position="14"/>
        <end position="26"/>
    </location>
</feature>
<feature type="compositionally biased region" description="Low complexity" evidence="1">
    <location>
        <begin position="582"/>
        <end position="614"/>
    </location>
</feature>
<feature type="compositionally biased region" description="Basic residues" evidence="1">
    <location>
        <begin position="569"/>
        <end position="581"/>
    </location>
</feature>
<feature type="compositionally biased region" description="Pro residues" evidence="1">
    <location>
        <begin position="327"/>
        <end position="345"/>
    </location>
</feature>
<gene>
    <name evidence="2" type="ORF">BGZ97_004335</name>
</gene>
<feature type="compositionally biased region" description="Basic and acidic residues" evidence="1">
    <location>
        <begin position="550"/>
        <end position="561"/>
    </location>
</feature>
<dbReference type="Proteomes" id="UP000823405">
    <property type="component" value="Unassembled WGS sequence"/>
</dbReference>
<feature type="non-terminal residue" evidence="2">
    <location>
        <position position="1"/>
    </location>
</feature>
<proteinExistence type="predicted"/>
<evidence type="ECO:0000313" key="3">
    <source>
        <dbReference type="Proteomes" id="UP000823405"/>
    </source>
</evidence>
<feature type="compositionally biased region" description="Polar residues" evidence="1">
    <location>
        <begin position="625"/>
        <end position="640"/>
    </location>
</feature>
<protein>
    <submittedName>
        <fullName evidence="2">Uncharacterized protein</fullName>
    </submittedName>
</protein>
<name>A0A9P6QTV0_9FUNG</name>
<feature type="region of interest" description="Disordered" evidence="1">
    <location>
        <begin position="186"/>
        <end position="315"/>
    </location>
</feature>
<dbReference type="AlphaFoldDB" id="A0A9P6QTV0"/>
<organism evidence="2 3">
    <name type="scientific">Linnemannia gamsii</name>
    <dbReference type="NCBI Taxonomy" id="64522"/>
    <lineage>
        <taxon>Eukaryota</taxon>
        <taxon>Fungi</taxon>
        <taxon>Fungi incertae sedis</taxon>
        <taxon>Mucoromycota</taxon>
        <taxon>Mortierellomycotina</taxon>
        <taxon>Mortierellomycetes</taxon>
        <taxon>Mortierellales</taxon>
        <taxon>Mortierellaceae</taxon>
        <taxon>Linnemannia</taxon>
    </lineage>
</organism>
<feature type="compositionally biased region" description="Polar residues" evidence="1">
    <location>
        <begin position="104"/>
        <end position="117"/>
    </location>
</feature>
<dbReference type="OrthoDB" id="2439703at2759"/>
<feature type="region of interest" description="Disordered" evidence="1">
    <location>
        <begin position="1"/>
        <end position="122"/>
    </location>
</feature>
<feature type="region of interest" description="Disordered" evidence="1">
    <location>
        <begin position="708"/>
        <end position="737"/>
    </location>
</feature>
<feature type="compositionally biased region" description="Pro residues" evidence="1">
    <location>
        <begin position="237"/>
        <end position="251"/>
    </location>
</feature>
<dbReference type="EMBL" id="JAAAIN010002079">
    <property type="protein sequence ID" value="KAG0297165.1"/>
    <property type="molecule type" value="Genomic_DNA"/>
</dbReference>